<protein>
    <submittedName>
        <fullName evidence="1">Uncharacterized protein</fullName>
    </submittedName>
</protein>
<evidence type="ECO:0000313" key="2">
    <source>
        <dbReference type="Proteomes" id="UP000593577"/>
    </source>
</evidence>
<keyword evidence="2" id="KW-1185">Reference proteome</keyword>
<accession>A0A7J8XWY2</accession>
<name>A0A7J8XWY2_GOSAI</name>
<evidence type="ECO:0000313" key="1">
    <source>
        <dbReference type="EMBL" id="MBA0691805.1"/>
    </source>
</evidence>
<dbReference type="Proteomes" id="UP000593577">
    <property type="component" value="Unassembled WGS sequence"/>
</dbReference>
<dbReference type="AlphaFoldDB" id="A0A7J8XWY2"/>
<dbReference type="EMBL" id="JABFAA010000009">
    <property type="protein sequence ID" value="MBA0691805.1"/>
    <property type="molecule type" value="Genomic_DNA"/>
</dbReference>
<gene>
    <name evidence="1" type="ORF">Goari_009414</name>
</gene>
<proteinExistence type="predicted"/>
<comment type="caution">
    <text evidence="1">The sequence shown here is derived from an EMBL/GenBank/DDBJ whole genome shotgun (WGS) entry which is preliminary data.</text>
</comment>
<reference evidence="1 2" key="1">
    <citation type="journal article" date="2019" name="Genome Biol. Evol.">
        <title>Insights into the evolution of the New World diploid cottons (Gossypium, subgenus Houzingenia) based on genome sequencing.</title>
        <authorList>
            <person name="Grover C.E."/>
            <person name="Arick M.A. 2nd"/>
            <person name="Thrash A."/>
            <person name="Conover J.L."/>
            <person name="Sanders W.S."/>
            <person name="Peterson D.G."/>
            <person name="Frelichowski J.E."/>
            <person name="Scheffler J.A."/>
            <person name="Scheffler B.E."/>
            <person name="Wendel J.F."/>
        </authorList>
    </citation>
    <scope>NUCLEOTIDE SEQUENCE [LARGE SCALE GENOMIC DNA]</scope>
    <source>
        <strain evidence="1">185</strain>
        <tissue evidence="1">Leaf</tissue>
    </source>
</reference>
<organism evidence="1 2">
    <name type="scientific">Gossypium aridum</name>
    <name type="common">American cotton</name>
    <name type="synonym">Erioxylum aridum</name>
    <dbReference type="NCBI Taxonomy" id="34290"/>
    <lineage>
        <taxon>Eukaryota</taxon>
        <taxon>Viridiplantae</taxon>
        <taxon>Streptophyta</taxon>
        <taxon>Embryophyta</taxon>
        <taxon>Tracheophyta</taxon>
        <taxon>Spermatophyta</taxon>
        <taxon>Magnoliopsida</taxon>
        <taxon>eudicotyledons</taxon>
        <taxon>Gunneridae</taxon>
        <taxon>Pentapetalae</taxon>
        <taxon>rosids</taxon>
        <taxon>malvids</taxon>
        <taxon>Malvales</taxon>
        <taxon>Malvaceae</taxon>
        <taxon>Malvoideae</taxon>
        <taxon>Gossypium</taxon>
    </lineage>
</organism>
<sequence length="46" mass="4961">MVPKMASSEEVEIEAKVKGHEGKLTSVVVEVRNKPKNGQLLAIGTQ</sequence>